<name>A0AAD9NXJ1_RIDPI</name>
<protein>
    <submittedName>
        <fullName evidence="1">Uncharacterized protein</fullName>
    </submittedName>
</protein>
<dbReference type="Proteomes" id="UP001209878">
    <property type="component" value="Unassembled WGS sequence"/>
</dbReference>
<gene>
    <name evidence="1" type="ORF">NP493_273g01045</name>
</gene>
<accession>A0AAD9NXJ1</accession>
<proteinExistence type="predicted"/>
<evidence type="ECO:0000313" key="2">
    <source>
        <dbReference type="Proteomes" id="UP001209878"/>
    </source>
</evidence>
<evidence type="ECO:0000313" key="1">
    <source>
        <dbReference type="EMBL" id="KAK2184255.1"/>
    </source>
</evidence>
<comment type="caution">
    <text evidence="1">The sequence shown here is derived from an EMBL/GenBank/DDBJ whole genome shotgun (WGS) entry which is preliminary data.</text>
</comment>
<keyword evidence="2" id="KW-1185">Reference proteome</keyword>
<organism evidence="1 2">
    <name type="scientific">Ridgeia piscesae</name>
    <name type="common">Tubeworm</name>
    <dbReference type="NCBI Taxonomy" id="27915"/>
    <lineage>
        <taxon>Eukaryota</taxon>
        <taxon>Metazoa</taxon>
        <taxon>Spiralia</taxon>
        <taxon>Lophotrochozoa</taxon>
        <taxon>Annelida</taxon>
        <taxon>Polychaeta</taxon>
        <taxon>Sedentaria</taxon>
        <taxon>Canalipalpata</taxon>
        <taxon>Sabellida</taxon>
        <taxon>Siboglinidae</taxon>
        <taxon>Ridgeia</taxon>
    </lineage>
</organism>
<dbReference type="AlphaFoldDB" id="A0AAD9NXJ1"/>
<dbReference type="EMBL" id="JAODUO010000274">
    <property type="protein sequence ID" value="KAK2184255.1"/>
    <property type="molecule type" value="Genomic_DNA"/>
</dbReference>
<reference evidence="1" key="1">
    <citation type="journal article" date="2023" name="Mol. Biol. Evol.">
        <title>Third-Generation Sequencing Reveals the Adaptive Role of the Epigenome in Three Deep-Sea Polychaetes.</title>
        <authorList>
            <person name="Perez M."/>
            <person name="Aroh O."/>
            <person name="Sun Y."/>
            <person name="Lan Y."/>
            <person name="Juniper S.K."/>
            <person name="Young C.R."/>
            <person name="Angers B."/>
            <person name="Qian P.Y."/>
        </authorList>
    </citation>
    <scope>NUCLEOTIDE SEQUENCE</scope>
    <source>
        <strain evidence="1">R07B-5</strain>
    </source>
</reference>
<sequence>MERHLCNLLYCHTFDSFVKNHSCSGGFCKIILEERVQVF</sequence>